<gene>
    <name evidence="1" type="ORF">TanjilG_00095</name>
</gene>
<dbReference type="Gramene" id="OIW16954">
    <property type="protein sequence ID" value="OIW16954"/>
    <property type="gene ID" value="TanjilG_00095"/>
</dbReference>
<dbReference type="AlphaFoldDB" id="A0A1J7IRH6"/>
<evidence type="ECO:0000313" key="2">
    <source>
        <dbReference type="Proteomes" id="UP000188354"/>
    </source>
</evidence>
<accession>A0A1J7IRH6</accession>
<sequence length="67" mass="7992">MVNCPKLMFLPNDFHRLTALGYFRIEGCPELCRKCQPQVGEYWSKISRINQIFIDQPEDLKEDEEEE</sequence>
<organism evidence="1 2">
    <name type="scientific">Lupinus angustifolius</name>
    <name type="common">Narrow-leaved blue lupine</name>
    <dbReference type="NCBI Taxonomy" id="3871"/>
    <lineage>
        <taxon>Eukaryota</taxon>
        <taxon>Viridiplantae</taxon>
        <taxon>Streptophyta</taxon>
        <taxon>Embryophyta</taxon>
        <taxon>Tracheophyta</taxon>
        <taxon>Spermatophyta</taxon>
        <taxon>Magnoliopsida</taxon>
        <taxon>eudicotyledons</taxon>
        <taxon>Gunneridae</taxon>
        <taxon>Pentapetalae</taxon>
        <taxon>rosids</taxon>
        <taxon>fabids</taxon>
        <taxon>Fabales</taxon>
        <taxon>Fabaceae</taxon>
        <taxon>Papilionoideae</taxon>
        <taxon>50 kb inversion clade</taxon>
        <taxon>genistoids sensu lato</taxon>
        <taxon>core genistoids</taxon>
        <taxon>Genisteae</taxon>
        <taxon>Lupinus</taxon>
    </lineage>
</organism>
<dbReference type="Proteomes" id="UP000188354">
    <property type="component" value="Chromosome LG02"/>
</dbReference>
<dbReference type="EMBL" id="CM007362">
    <property type="protein sequence ID" value="OIW16954.1"/>
    <property type="molecule type" value="Genomic_DNA"/>
</dbReference>
<evidence type="ECO:0000313" key="1">
    <source>
        <dbReference type="EMBL" id="OIW16954.1"/>
    </source>
</evidence>
<name>A0A1J7IRH6_LUPAN</name>
<protein>
    <submittedName>
        <fullName evidence="1">Uncharacterized protein</fullName>
    </submittedName>
</protein>
<keyword evidence="2" id="KW-1185">Reference proteome</keyword>
<proteinExistence type="predicted"/>
<dbReference type="OMA" id="VWIINSH"/>
<reference evidence="1 2" key="1">
    <citation type="journal article" date="2017" name="Plant Biotechnol. J.">
        <title>A comprehensive draft genome sequence for lupin (Lupinus angustifolius), an emerging health food: insights into plant-microbe interactions and legume evolution.</title>
        <authorList>
            <person name="Hane J.K."/>
            <person name="Ming Y."/>
            <person name="Kamphuis L.G."/>
            <person name="Nelson M.N."/>
            <person name="Garg G."/>
            <person name="Atkins C.A."/>
            <person name="Bayer P.E."/>
            <person name="Bravo A."/>
            <person name="Bringans S."/>
            <person name="Cannon S."/>
            <person name="Edwards D."/>
            <person name="Foley R."/>
            <person name="Gao L.L."/>
            <person name="Harrison M.J."/>
            <person name="Huang W."/>
            <person name="Hurgobin B."/>
            <person name="Li S."/>
            <person name="Liu C.W."/>
            <person name="McGrath A."/>
            <person name="Morahan G."/>
            <person name="Murray J."/>
            <person name="Weller J."/>
            <person name="Jian J."/>
            <person name="Singh K.B."/>
        </authorList>
    </citation>
    <scope>NUCLEOTIDE SEQUENCE [LARGE SCALE GENOMIC DNA]</scope>
    <source>
        <strain evidence="2">cv. Tanjil</strain>
        <tissue evidence="1">Whole plant</tissue>
    </source>
</reference>